<evidence type="ECO:0000313" key="3">
    <source>
        <dbReference type="Proteomes" id="UP001332243"/>
    </source>
</evidence>
<dbReference type="PANTHER" id="PTHR47432">
    <property type="entry name" value="CELL WALL ASSEMBLY REGULATOR SMI1"/>
    <property type="match status" value="1"/>
</dbReference>
<comment type="caution">
    <text evidence="2">The sequence shown here is derived from an EMBL/GenBank/DDBJ whole genome shotgun (WGS) entry which is preliminary data.</text>
</comment>
<dbReference type="Pfam" id="PF09346">
    <property type="entry name" value="SMI1_KNR4"/>
    <property type="match status" value="1"/>
</dbReference>
<dbReference type="SUPFAM" id="SSF160631">
    <property type="entry name" value="SMI1/KNR4-like"/>
    <property type="match status" value="1"/>
</dbReference>
<name>A0ABU7S0R6_9ACTN</name>
<dbReference type="RefSeq" id="WP_331217270.1">
    <property type="nucleotide sequence ID" value="NZ_JAZGQK010000027.1"/>
</dbReference>
<evidence type="ECO:0000313" key="2">
    <source>
        <dbReference type="EMBL" id="MEE6262336.1"/>
    </source>
</evidence>
<evidence type="ECO:0000259" key="1">
    <source>
        <dbReference type="SMART" id="SM00860"/>
    </source>
</evidence>
<reference evidence="2 3" key="1">
    <citation type="submission" date="2024-01" db="EMBL/GenBank/DDBJ databases">
        <title>Genome insights into Plantactinospora sonchi sp. nov.</title>
        <authorList>
            <person name="Wang L."/>
        </authorList>
    </citation>
    <scope>NUCLEOTIDE SEQUENCE [LARGE SCALE GENOMIC DNA]</scope>
    <source>
        <strain evidence="2 3">NEAU-QY2</strain>
    </source>
</reference>
<gene>
    <name evidence="2" type="ORF">V1633_28015</name>
</gene>
<keyword evidence="3" id="KW-1185">Reference proteome</keyword>
<dbReference type="Gene3D" id="3.80.10.10">
    <property type="entry name" value="Ribonuclease Inhibitor"/>
    <property type="match status" value="1"/>
</dbReference>
<dbReference type="EMBL" id="JAZGQK010000027">
    <property type="protein sequence ID" value="MEE6262336.1"/>
    <property type="molecule type" value="Genomic_DNA"/>
</dbReference>
<dbReference type="Proteomes" id="UP001332243">
    <property type="component" value="Unassembled WGS sequence"/>
</dbReference>
<dbReference type="InterPro" id="IPR051873">
    <property type="entry name" value="KNR4/SMI1_regulator"/>
</dbReference>
<protein>
    <submittedName>
        <fullName evidence="2">SMI1/KNR4 family protein</fullName>
    </submittedName>
</protein>
<dbReference type="Gene3D" id="3.40.1580.10">
    <property type="entry name" value="SMI1/KNR4-like"/>
    <property type="match status" value="1"/>
</dbReference>
<dbReference type="PANTHER" id="PTHR47432:SF1">
    <property type="entry name" value="CELL WALL ASSEMBLY REGULATOR SMI1"/>
    <property type="match status" value="1"/>
</dbReference>
<sequence>MIASADDTAPGDAGSEALRDAARLLFDHGPAGWRTATLSVDLVARGHGGEGVRYRTADGSGVHVPEMDHAGIASPMIELFGRLAEGTTFRQAAVHLTVDADGEFDAVARFGLRGSGVGNSYTVVLRTDLPSETLDPEPVVLDPTYAGDPDRAVALLLDQADGDLPPGAAEDQIAAVEAKLGHRLPPDLRALYALADGGGTIDGWNRYSLAELTDMYEITSAPAESSWPGVWNRVILDADPADTIRRASGHPGWIPIADDSGGNFLVVDLAPARHGRPGQVINVGVDWSTRPGYVAESVTAVLAGGPRPVVSRSDLRLERRGGEIDLEPLRQLPEVQELRLYYGTVDTAELAGLHRLRSLSMTAKADLTPLRELPVEHLHVNPESDLTPLAGHPTLRSLGLTQGAAPCDLTPLRTVANLHGLSLARADVADLAVLADLPSLVYLELSFDQWRQLRPLLDVTGLHAATLSGNPTHRQAIEWRSFFDAGPAETAHRTRSARGRL</sequence>
<dbReference type="InterPro" id="IPR032675">
    <property type="entry name" value="LRR_dom_sf"/>
</dbReference>
<feature type="domain" description="Knr4/Smi1-like" evidence="1">
    <location>
        <begin position="167"/>
        <end position="304"/>
    </location>
</feature>
<organism evidence="2 3">
    <name type="scientific">Plantactinospora sonchi</name>
    <dbReference type="NCBI Taxonomy" id="1544735"/>
    <lineage>
        <taxon>Bacteria</taxon>
        <taxon>Bacillati</taxon>
        <taxon>Actinomycetota</taxon>
        <taxon>Actinomycetes</taxon>
        <taxon>Micromonosporales</taxon>
        <taxon>Micromonosporaceae</taxon>
        <taxon>Plantactinospora</taxon>
    </lineage>
</organism>
<accession>A0ABU7S0R6</accession>
<dbReference type="InterPro" id="IPR037883">
    <property type="entry name" value="Knr4/Smi1-like_sf"/>
</dbReference>
<proteinExistence type="predicted"/>
<dbReference type="SUPFAM" id="SSF52058">
    <property type="entry name" value="L domain-like"/>
    <property type="match status" value="1"/>
</dbReference>
<dbReference type="SMART" id="SM00860">
    <property type="entry name" value="SMI1_KNR4"/>
    <property type="match status" value="1"/>
</dbReference>
<dbReference type="InterPro" id="IPR018958">
    <property type="entry name" value="Knr4/Smi1-like_dom"/>
</dbReference>